<feature type="domain" description="RNase H type-1" evidence="1">
    <location>
        <begin position="205"/>
        <end position="338"/>
    </location>
</feature>
<evidence type="ECO:0000313" key="3">
    <source>
        <dbReference type="Proteomes" id="UP001281410"/>
    </source>
</evidence>
<keyword evidence="3" id="KW-1185">Reference proteome</keyword>
<dbReference type="InterPro" id="IPR053151">
    <property type="entry name" value="RNase_H-like"/>
</dbReference>
<sequence>MTSFRRELEKTLTETELAPKFLWKGIYPPKIEIFLWQLWKGKIFVKEVLNRYGMGNLPDLECPLCHKEIESIDHLFTQCSWSMVLWQTCMSWWDVSYCMSPSTTEWLEGWYGLCPANNQKRVWCSMFCAIVWTIWEARNQVVFEGKEKDVQQASDLVKIRIVWWFKYLGKGSPENVDSLLRNVKELCVDQKKMKKIEIADWNPPRNGHLKFNVDGSSKGKPEPSGIGGVLRDSNGKVLYLFSYYMGILDSNVAELMAIKRAVEMCYSNPELQNNNITVVSDSKVGVSWVNDGDFGNLAHIQSVYDIRGMLKAAGGMKVSFDYRIYNSFADSLAKMGSSRAGDFAEWGDI</sequence>
<dbReference type="SUPFAM" id="SSF53098">
    <property type="entry name" value="Ribonuclease H-like"/>
    <property type="match status" value="1"/>
</dbReference>
<dbReference type="InterPro" id="IPR012337">
    <property type="entry name" value="RNaseH-like_sf"/>
</dbReference>
<accession>A0AAE0A008</accession>
<comment type="caution">
    <text evidence="2">The sequence shown here is derived from an EMBL/GenBank/DDBJ whole genome shotgun (WGS) entry which is preliminary data.</text>
</comment>
<dbReference type="InterPro" id="IPR044730">
    <property type="entry name" value="RNase_H-like_dom_plant"/>
</dbReference>
<protein>
    <recommendedName>
        <fullName evidence="1">RNase H type-1 domain-containing protein</fullName>
    </recommendedName>
</protein>
<dbReference type="Pfam" id="PF13456">
    <property type="entry name" value="RVT_3"/>
    <property type="match status" value="1"/>
</dbReference>
<dbReference type="InterPro" id="IPR002156">
    <property type="entry name" value="RNaseH_domain"/>
</dbReference>
<dbReference type="PANTHER" id="PTHR47723:SF22">
    <property type="entry name" value="RNASE H TYPE-1 DOMAIN-CONTAINING PROTEIN"/>
    <property type="match status" value="1"/>
</dbReference>
<dbReference type="CDD" id="cd06222">
    <property type="entry name" value="RNase_H_like"/>
    <property type="match status" value="1"/>
</dbReference>
<dbReference type="EMBL" id="JANJYJ010000008">
    <property type="protein sequence ID" value="KAK3195553.1"/>
    <property type="molecule type" value="Genomic_DNA"/>
</dbReference>
<evidence type="ECO:0000259" key="1">
    <source>
        <dbReference type="PROSITE" id="PS50879"/>
    </source>
</evidence>
<dbReference type="PANTHER" id="PTHR47723">
    <property type="entry name" value="OS05G0353850 PROTEIN"/>
    <property type="match status" value="1"/>
</dbReference>
<dbReference type="AlphaFoldDB" id="A0AAE0A008"/>
<dbReference type="PROSITE" id="PS50879">
    <property type="entry name" value="RNASE_H_1"/>
    <property type="match status" value="1"/>
</dbReference>
<proteinExistence type="predicted"/>
<reference evidence="2" key="1">
    <citation type="journal article" date="2023" name="Plant J.">
        <title>Genome sequences and population genomics provide insights into the demographic history, inbreeding, and mutation load of two 'living fossil' tree species of Dipteronia.</title>
        <authorList>
            <person name="Feng Y."/>
            <person name="Comes H.P."/>
            <person name="Chen J."/>
            <person name="Zhu S."/>
            <person name="Lu R."/>
            <person name="Zhang X."/>
            <person name="Li P."/>
            <person name="Qiu J."/>
            <person name="Olsen K.M."/>
            <person name="Qiu Y."/>
        </authorList>
    </citation>
    <scope>NUCLEOTIDE SEQUENCE</scope>
    <source>
        <strain evidence="2">NBL</strain>
    </source>
</reference>
<dbReference type="Proteomes" id="UP001281410">
    <property type="component" value="Unassembled WGS sequence"/>
</dbReference>
<dbReference type="InterPro" id="IPR036397">
    <property type="entry name" value="RNaseH_sf"/>
</dbReference>
<dbReference type="InterPro" id="IPR026960">
    <property type="entry name" value="RVT-Znf"/>
</dbReference>
<gene>
    <name evidence="2" type="ORF">Dsin_026863</name>
</gene>
<dbReference type="GO" id="GO:0004523">
    <property type="term" value="F:RNA-DNA hybrid ribonuclease activity"/>
    <property type="evidence" value="ECO:0007669"/>
    <property type="project" value="InterPro"/>
</dbReference>
<dbReference type="GO" id="GO:0003676">
    <property type="term" value="F:nucleic acid binding"/>
    <property type="evidence" value="ECO:0007669"/>
    <property type="project" value="InterPro"/>
</dbReference>
<organism evidence="2 3">
    <name type="scientific">Dipteronia sinensis</name>
    <dbReference type="NCBI Taxonomy" id="43782"/>
    <lineage>
        <taxon>Eukaryota</taxon>
        <taxon>Viridiplantae</taxon>
        <taxon>Streptophyta</taxon>
        <taxon>Embryophyta</taxon>
        <taxon>Tracheophyta</taxon>
        <taxon>Spermatophyta</taxon>
        <taxon>Magnoliopsida</taxon>
        <taxon>eudicotyledons</taxon>
        <taxon>Gunneridae</taxon>
        <taxon>Pentapetalae</taxon>
        <taxon>rosids</taxon>
        <taxon>malvids</taxon>
        <taxon>Sapindales</taxon>
        <taxon>Sapindaceae</taxon>
        <taxon>Hippocastanoideae</taxon>
        <taxon>Acereae</taxon>
        <taxon>Dipteronia</taxon>
    </lineage>
</organism>
<dbReference type="Pfam" id="PF13966">
    <property type="entry name" value="zf-RVT"/>
    <property type="match status" value="1"/>
</dbReference>
<evidence type="ECO:0000313" key="2">
    <source>
        <dbReference type="EMBL" id="KAK3195553.1"/>
    </source>
</evidence>
<name>A0AAE0A008_9ROSI</name>
<dbReference type="Gene3D" id="3.30.420.10">
    <property type="entry name" value="Ribonuclease H-like superfamily/Ribonuclease H"/>
    <property type="match status" value="1"/>
</dbReference>